<accession>A0A6V7QMP1</accession>
<keyword evidence="2" id="KW-0732">Signal</keyword>
<gene>
    <name evidence="3" type="ORF">CB5_LOCUS27630</name>
</gene>
<proteinExistence type="predicted"/>
<evidence type="ECO:0008006" key="4">
    <source>
        <dbReference type="Google" id="ProtNLM"/>
    </source>
</evidence>
<feature type="compositionally biased region" description="Low complexity" evidence="1">
    <location>
        <begin position="32"/>
        <end position="53"/>
    </location>
</feature>
<protein>
    <recommendedName>
        <fullName evidence="4">Methyltransferase type 11 domain-containing protein</fullName>
    </recommendedName>
</protein>
<reference evidence="3" key="1">
    <citation type="submission" date="2020-07" db="EMBL/GenBank/DDBJ databases">
        <authorList>
            <person name="Lin J."/>
        </authorList>
    </citation>
    <scope>NUCLEOTIDE SEQUENCE</scope>
</reference>
<dbReference type="AlphaFoldDB" id="A0A6V7QMP1"/>
<evidence type="ECO:0000256" key="1">
    <source>
        <dbReference type="SAM" id="MobiDB-lite"/>
    </source>
</evidence>
<dbReference type="PANTHER" id="PTHR45085">
    <property type="entry name" value="F21J9.14"/>
    <property type="match status" value="1"/>
</dbReference>
<name>A0A6V7QMP1_ANACO</name>
<sequence>MFVLLGGWKGLMMLCCLADNPATPPPSPPLCSSPSALSASSPTPPASSVSPPVRDSGVADVTGVDLDFPRLVNRADPHNLPFFDGVFDLAFTPGLAGALFPMRFTAEMEHTLRQGGTIVLALEWWPTSLSSCGKAEQWVCTVHEASLTSWTG</sequence>
<feature type="region of interest" description="Disordered" evidence="1">
    <location>
        <begin position="25"/>
        <end position="56"/>
    </location>
</feature>
<dbReference type="PANTHER" id="PTHR45085:SF3">
    <property type="entry name" value="S-ADENOSYL-L-METHIONINE-DEPENDENT METHYLTRANSFERASES SUPERFAMILY PROTEIN"/>
    <property type="match status" value="1"/>
</dbReference>
<feature type="chain" id="PRO_5027916903" description="Methyltransferase type 11 domain-containing protein" evidence="2">
    <location>
        <begin position="19"/>
        <end position="152"/>
    </location>
</feature>
<dbReference type="InterPro" id="IPR029063">
    <property type="entry name" value="SAM-dependent_MTases_sf"/>
</dbReference>
<evidence type="ECO:0000256" key="2">
    <source>
        <dbReference type="SAM" id="SignalP"/>
    </source>
</evidence>
<evidence type="ECO:0000313" key="3">
    <source>
        <dbReference type="EMBL" id="CAD1844419.1"/>
    </source>
</evidence>
<organism evidence="3">
    <name type="scientific">Ananas comosus var. bracteatus</name>
    <name type="common">red pineapple</name>
    <dbReference type="NCBI Taxonomy" id="296719"/>
    <lineage>
        <taxon>Eukaryota</taxon>
        <taxon>Viridiplantae</taxon>
        <taxon>Streptophyta</taxon>
        <taxon>Embryophyta</taxon>
        <taxon>Tracheophyta</taxon>
        <taxon>Spermatophyta</taxon>
        <taxon>Magnoliopsida</taxon>
        <taxon>Liliopsida</taxon>
        <taxon>Poales</taxon>
        <taxon>Bromeliaceae</taxon>
        <taxon>Bromelioideae</taxon>
        <taxon>Ananas</taxon>
    </lineage>
</organism>
<feature type="signal peptide" evidence="2">
    <location>
        <begin position="1"/>
        <end position="18"/>
    </location>
</feature>
<dbReference type="EMBL" id="LR862137">
    <property type="protein sequence ID" value="CAD1844419.1"/>
    <property type="molecule type" value="Genomic_DNA"/>
</dbReference>
<dbReference type="SUPFAM" id="SSF53335">
    <property type="entry name" value="S-adenosyl-L-methionine-dependent methyltransferases"/>
    <property type="match status" value="1"/>
</dbReference>